<evidence type="ECO:0000313" key="14">
    <source>
        <dbReference type="Proteomes" id="UP001565368"/>
    </source>
</evidence>
<evidence type="ECO:0000256" key="3">
    <source>
        <dbReference type="ARBA" id="ARBA00022448"/>
    </source>
</evidence>
<dbReference type="Gene3D" id="3.40.50.300">
    <property type="entry name" value="P-loop containing nucleotide triphosphate hydrolases"/>
    <property type="match status" value="2"/>
</dbReference>
<comment type="subcellular location">
    <subcellularLocation>
        <location evidence="1">Membrane</location>
        <topology evidence="1">Multi-pass membrane protein</topology>
    </subcellularLocation>
</comment>
<evidence type="ECO:0000259" key="11">
    <source>
        <dbReference type="PROSITE" id="PS50893"/>
    </source>
</evidence>
<feature type="transmembrane region" description="Helical" evidence="10">
    <location>
        <begin position="1114"/>
        <end position="1132"/>
    </location>
</feature>
<evidence type="ECO:0000256" key="9">
    <source>
        <dbReference type="SAM" id="MobiDB-lite"/>
    </source>
</evidence>
<keyword evidence="5" id="KW-0547">Nucleotide-binding</keyword>
<dbReference type="InterPro" id="IPR011527">
    <property type="entry name" value="ABC1_TM_dom"/>
</dbReference>
<dbReference type="SUPFAM" id="SSF52540">
    <property type="entry name" value="P-loop containing nucleoside triphosphate hydrolases"/>
    <property type="match status" value="2"/>
</dbReference>
<comment type="similarity">
    <text evidence="2">Belongs to the ABC transporter superfamily. ABCC family. Conjugate transporter (TC 3.A.1.208) subfamily.</text>
</comment>
<feature type="domain" description="ABC transporter" evidence="11">
    <location>
        <begin position="559"/>
        <end position="781"/>
    </location>
</feature>
<evidence type="ECO:0000259" key="12">
    <source>
        <dbReference type="PROSITE" id="PS50929"/>
    </source>
</evidence>
<dbReference type="PROSITE" id="PS00211">
    <property type="entry name" value="ABC_TRANSPORTER_1"/>
    <property type="match status" value="1"/>
</dbReference>
<keyword evidence="6" id="KW-0067">ATP-binding</keyword>
<feature type="region of interest" description="Disordered" evidence="9">
    <location>
        <begin position="1"/>
        <end position="25"/>
    </location>
</feature>
<dbReference type="InterPro" id="IPR027417">
    <property type="entry name" value="P-loop_NTPase"/>
</dbReference>
<dbReference type="Proteomes" id="UP001565368">
    <property type="component" value="Unassembled WGS sequence"/>
</dbReference>
<comment type="caution">
    <text evidence="13">The sequence shown here is derived from an EMBL/GenBank/DDBJ whole genome shotgun (WGS) entry which is preliminary data.</text>
</comment>
<feature type="compositionally biased region" description="Pro residues" evidence="9">
    <location>
        <begin position="561"/>
        <end position="571"/>
    </location>
</feature>
<feature type="domain" description="ABC transmembrane type-1" evidence="12">
    <location>
        <begin position="859"/>
        <end position="1134"/>
    </location>
</feature>
<feature type="transmembrane region" description="Helical" evidence="10">
    <location>
        <begin position="1081"/>
        <end position="1102"/>
    </location>
</feature>
<feature type="region of interest" description="Disordered" evidence="9">
    <location>
        <begin position="793"/>
        <end position="833"/>
    </location>
</feature>
<evidence type="ECO:0008006" key="15">
    <source>
        <dbReference type="Google" id="ProtNLM"/>
    </source>
</evidence>
<evidence type="ECO:0000256" key="4">
    <source>
        <dbReference type="ARBA" id="ARBA00022692"/>
    </source>
</evidence>
<keyword evidence="3" id="KW-0813">Transport</keyword>
<evidence type="ECO:0000256" key="8">
    <source>
        <dbReference type="ARBA" id="ARBA00023136"/>
    </source>
</evidence>
<feature type="compositionally biased region" description="Acidic residues" evidence="9">
    <location>
        <begin position="793"/>
        <end position="812"/>
    </location>
</feature>
<protein>
    <recommendedName>
        <fullName evidence="15">ABC transporter</fullName>
    </recommendedName>
</protein>
<feature type="region of interest" description="Disordered" evidence="9">
    <location>
        <begin position="525"/>
        <end position="572"/>
    </location>
</feature>
<feature type="domain" description="ABC transporter" evidence="11">
    <location>
        <begin position="1171"/>
        <end position="1409"/>
    </location>
</feature>
<feature type="transmembrane region" description="Helical" evidence="10">
    <location>
        <begin position="341"/>
        <end position="360"/>
    </location>
</feature>
<evidence type="ECO:0000256" key="10">
    <source>
        <dbReference type="SAM" id="Phobius"/>
    </source>
</evidence>
<dbReference type="InterPro" id="IPR036640">
    <property type="entry name" value="ABC1_TM_sf"/>
</dbReference>
<dbReference type="CDD" id="cd18606">
    <property type="entry name" value="ABC_6TM_YOR1_D2_like"/>
    <property type="match status" value="1"/>
</dbReference>
<sequence length="1427" mass="156333">MTKAKDLEDVNEEKQQVTTDGAAAAAGDKAKWSLFHASPPPPVPESLDDAKDIPVATASWFSRMVLAWLDPLMVVGFKRPLESADLWKMDESRQAEVVCQRLLGNIAKRQAARKAYNEQLATAKPSAWRRARWATKAVYRRKLGSDFAAYGPDSTHAERVATLEAEWRAKSGKRGGGAAIARALLDSFPAIWWAAPYKLISDAIIITSPLLTKEIIRFSQHEYAYRHDVPGVTQPNMGRGVGMAIGLFVMYLVQSVGQAQFFFLAQHEGALARAAMIQAIYLTAFNHSVASRAKNTTGKLMAHLSADISRIDMVAMQFHFTWAAPISLIVALILLCLQIGVSGIIGFLVILLLAPLQAWLTKWGLELRRKSMVFTESRSKLLQELLSSMSTIKMFTYELPFLSRLNGIRASEMLSLRNMLFLRSAGDSMMFALPTIGSVFAFIMYSALNPTMDIANLFTAVTYFGAIQTPLGQIPRVLASFADVINALERVSSVFDAEAREEGKTIDPELDVAVRVENATFQWVEVPTDDDDGKKKKDKKKAKKDKGDKGSAEPSAAPTPVRTPTPTPPAEPFIVRDLNLDIPRGQLVGIIGPVGSGKSSILQGLLGEMKRLSGSVAFGGRIGYCQQSAWIQNATIRDNILFGQPWDEAKYWGVIARASLSRDLEILADGDLTEIGEKGINISGGQKQRINIARALYFDADVILLDDPLSALDAHVGRSVFNDAILGLRKQGKTVLLVTHGLHFLPQVDYIYTVDDGRIAQQGTYAELMSSASGAFKALMDAFGGGHGEFNQEADEEEAIEKEGKDSDEETAAGEKHKGAGEGKAEGKLTKDEERVTGAVGPKVYGAYLTAGGLWWLPVVVLMAILMQGSQLMSTVWLTYWQTDQFHRKQPFYQGMYAMLGISSAFFTLFTGMSLTSLSVAASRRMFAKALHHVFFSPMSFFDTTPLGRIMGIFSKDVDAMDNIVPDTLRYTLIIICMLIGSIVIIAIHFPYFVGVVAGVCILYGFIVFFYRRTAREVKRLDSIHRSILYSHFSESLTGLATIRAYGETERFLTHNADLIDLQDRAYILTRAAEAWLEARLGIAGSLLILAVALMCTAGGGSIDPGQVALTLNYMVQTTIMLGALLHIGTMLENAMNAVERTLYYSDGNLPQEAAYELDTDPKDWPSSGAISLDKVVMSYRPGQPIVLKGVSVDIAQGERVGIVGRTGAGKTSITVALYRIAELLSGTIAIDGVDISKLGLKTLRSSLAVIPQDPVLFSGTLRTNLDPFENYPDSALYDALQRAGLLKPGAEQQQRFTLDTTIDDGGANLSIGQRSLVSLARAIVKDSKIMVLDEATAAVDLETDAEIQRAIREECKRSSKTLLCIAHRLRTIIGWDKILVMDAGEVVDFAAPLDLFDKEDSVFRSMCDQSRIDRDEIVRARLDSSV</sequence>
<dbReference type="EMBL" id="JBBXJM010000002">
    <property type="protein sequence ID" value="KAL1410703.1"/>
    <property type="molecule type" value="Genomic_DNA"/>
</dbReference>
<feature type="transmembrane region" description="Helical" evidence="10">
    <location>
        <begin position="992"/>
        <end position="1011"/>
    </location>
</feature>
<feature type="transmembrane region" description="Helical" evidence="10">
    <location>
        <begin position="429"/>
        <end position="448"/>
    </location>
</feature>
<feature type="transmembrane region" description="Helical" evidence="10">
    <location>
        <begin position="969"/>
        <end position="986"/>
    </location>
</feature>
<dbReference type="PANTHER" id="PTHR24223:SF456">
    <property type="entry name" value="MULTIDRUG RESISTANCE-ASSOCIATED PROTEIN LETHAL(2)03659"/>
    <property type="match status" value="1"/>
</dbReference>
<evidence type="ECO:0000313" key="13">
    <source>
        <dbReference type="EMBL" id="KAL1410703.1"/>
    </source>
</evidence>
<dbReference type="CDD" id="cd18597">
    <property type="entry name" value="ABC_6TM_YOR1_D1_like"/>
    <property type="match status" value="1"/>
</dbReference>
<dbReference type="Gene3D" id="1.20.1560.10">
    <property type="entry name" value="ABC transporter type 1, transmembrane domain"/>
    <property type="match status" value="2"/>
</dbReference>
<dbReference type="PROSITE" id="PS50893">
    <property type="entry name" value="ABC_TRANSPORTER_2"/>
    <property type="match status" value="2"/>
</dbReference>
<name>A0ABR3Q8M9_9TREE</name>
<dbReference type="PROSITE" id="PS50929">
    <property type="entry name" value="ABC_TM1F"/>
    <property type="match status" value="2"/>
</dbReference>
<keyword evidence="7 10" id="KW-1133">Transmembrane helix</keyword>
<feature type="transmembrane region" description="Helical" evidence="10">
    <location>
        <begin position="892"/>
        <end position="910"/>
    </location>
</feature>
<accession>A0ABR3Q8M9</accession>
<reference evidence="13 14" key="1">
    <citation type="submission" date="2023-08" db="EMBL/GenBank/DDBJ databases">
        <title>Annotated Genome Sequence of Vanrija albida AlHP1.</title>
        <authorList>
            <person name="Herzog R."/>
        </authorList>
    </citation>
    <scope>NUCLEOTIDE SEQUENCE [LARGE SCALE GENOMIC DNA]</scope>
    <source>
        <strain evidence="13 14">AlHP1</strain>
    </source>
</reference>
<dbReference type="SMART" id="SM00382">
    <property type="entry name" value="AAA"/>
    <property type="match status" value="2"/>
</dbReference>
<dbReference type="RefSeq" id="XP_069210647.1">
    <property type="nucleotide sequence ID" value="XM_069350261.1"/>
</dbReference>
<evidence type="ECO:0000256" key="5">
    <source>
        <dbReference type="ARBA" id="ARBA00022741"/>
    </source>
</evidence>
<organism evidence="13 14">
    <name type="scientific">Vanrija albida</name>
    <dbReference type="NCBI Taxonomy" id="181172"/>
    <lineage>
        <taxon>Eukaryota</taxon>
        <taxon>Fungi</taxon>
        <taxon>Dikarya</taxon>
        <taxon>Basidiomycota</taxon>
        <taxon>Agaricomycotina</taxon>
        <taxon>Tremellomycetes</taxon>
        <taxon>Trichosporonales</taxon>
        <taxon>Trichosporonaceae</taxon>
        <taxon>Vanrija</taxon>
    </lineage>
</organism>
<keyword evidence="14" id="KW-1185">Reference proteome</keyword>
<dbReference type="Pfam" id="PF00664">
    <property type="entry name" value="ABC_membrane"/>
    <property type="match status" value="2"/>
</dbReference>
<dbReference type="InterPro" id="IPR003439">
    <property type="entry name" value="ABC_transporter-like_ATP-bd"/>
</dbReference>
<gene>
    <name evidence="13" type="ORF">Q8F55_001645</name>
</gene>
<evidence type="ECO:0000256" key="7">
    <source>
        <dbReference type="ARBA" id="ARBA00022989"/>
    </source>
</evidence>
<evidence type="ECO:0000256" key="2">
    <source>
        <dbReference type="ARBA" id="ARBA00009726"/>
    </source>
</evidence>
<dbReference type="InterPro" id="IPR003593">
    <property type="entry name" value="AAA+_ATPase"/>
</dbReference>
<dbReference type="PANTHER" id="PTHR24223">
    <property type="entry name" value="ATP-BINDING CASSETTE SUB-FAMILY C"/>
    <property type="match status" value="1"/>
</dbReference>
<feature type="domain" description="ABC transmembrane type-1" evidence="12">
    <location>
        <begin position="192"/>
        <end position="483"/>
    </location>
</feature>
<dbReference type="Pfam" id="PF00005">
    <property type="entry name" value="ABC_tran"/>
    <property type="match status" value="2"/>
</dbReference>
<evidence type="ECO:0000256" key="6">
    <source>
        <dbReference type="ARBA" id="ARBA00022840"/>
    </source>
</evidence>
<evidence type="ECO:0000256" key="1">
    <source>
        <dbReference type="ARBA" id="ARBA00004141"/>
    </source>
</evidence>
<proteinExistence type="inferred from homology"/>
<dbReference type="CDD" id="cd03250">
    <property type="entry name" value="ABCC_MRP_domain1"/>
    <property type="match status" value="1"/>
</dbReference>
<feature type="compositionally biased region" description="Basic and acidic residues" evidence="9">
    <location>
        <begin position="1"/>
        <end position="15"/>
    </location>
</feature>
<keyword evidence="4 10" id="KW-0812">Transmembrane</keyword>
<dbReference type="SUPFAM" id="SSF90123">
    <property type="entry name" value="ABC transporter transmembrane region"/>
    <property type="match status" value="2"/>
</dbReference>
<dbReference type="GeneID" id="95982688"/>
<feature type="compositionally biased region" description="Basic and acidic residues" evidence="9">
    <location>
        <begin position="813"/>
        <end position="833"/>
    </location>
</feature>
<dbReference type="InterPro" id="IPR050173">
    <property type="entry name" value="ABC_transporter_C-like"/>
</dbReference>
<keyword evidence="8 10" id="KW-0472">Membrane</keyword>
<dbReference type="InterPro" id="IPR017871">
    <property type="entry name" value="ABC_transporter-like_CS"/>
</dbReference>
<feature type="transmembrane region" description="Helical" evidence="10">
    <location>
        <begin position="311"/>
        <end position="335"/>
    </location>
</feature>
<feature type="transmembrane region" description="Helical" evidence="10">
    <location>
        <begin position="855"/>
        <end position="880"/>
    </location>
</feature>
<dbReference type="CDD" id="cd03244">
    <property type="entry name" value="ABCC_MRP_domain2"/>
    <property type="match status" value="1"/>
</dbReference>